<dbReference type="AlphaFoldDB" id="A0A9N9FRT0"/>
<feature type="compositionally biased region" description="Polar residues" evidence="1">
    <location>
        <begin position="79"/>
        <end position="89"/>
    </location>
</feature>
<reference evidence="2" key="1">
    <citation type="submission" date="2021-06" db="EMBL/GenBank/DDBJ databases">
        <authorList>
            <person name="Kallberg Y."/>
            <person name="Tangrot J."/>
            <person name="Rosling A."/>
        </authorList>
    </citation>
    <scope>NUCLEOTIDE SEQUENCE</scope>
    <source>
        <strain evidence="2">FL130A</strain>
    </source>
</reference>
<feature type="compositionally biased region" description="Low complexity" evidence="1">
    <location>
        <begin position="52"/>
        <end position="68"/>
    </location>
</feature>
<name>A0A9N9FRT0_9GLOM</name>
<sequence length="149" mass="16638">MESIKSIIPVLLAIIVKKNFRILQCVNIWQVVVEHGEIDWERSEDDFDRIRNMNSSNRRQRRIGGNNIPAPSTRKLNIRSASPSHNPNVGNAGIPETLSPQPPPYGATDEVQNNNSSHEVAVSGNMPSSHDVVGNQPLSHMELINEEDR</sequence>
<dbReference type="Proteomes" id="UP000789508">
    <property type="component" value="Unassembled WGS sequence"/>
</dbReference>
<feature type="region of interest" description="Disordered" evidence="1">
    <location>
        <begin position="51"/>
        <end position="149"/>
    </location>
</feature>
<protein>
    <submittedName>
        <fullName evidence="2">10821_t:CDS:1</fullName>
    </submittedName>
</protein>
<dbReference type="OrthoDB" id="10532847at2759"/>
<evidence type="ECO:0000313" key="2">
    <source>
        <dbReference type="EMBL" id="CAG8557362.1"/>
    </source>
</evidence>
<organism evidence="2 3">
    <name type="scientific">Ambispora leptoticha</name>
    <dbReference type="NCBI Taxonomy" id="144679"/>
    <lineage>
        <taxon>Eukaryota</taxon>
        <taxon>Fungi</taxon>
        <taxon>Fungi incertae sedis</taxon>
        <taxon>Mucoromycota</taxon>
        <taxon>Glomeromycotina</taxon>
        <taxon>Glomeromycetes</taxon>
        <taxon>Archaeosporales</taxon>
        <taxon>Ambisporaceae</taxon>
        <taxon>Ambispora</taxon>
    </lineage>
</organism>
<keyword evidence="3" id="KW-1185">Reference proteome</keyword>
<dbReference type="EMBL" id="CAJVPS010002008">
    <property type="protein sequence ID" value="CAG8557362.1"/>
    <property type="molecule type" value="Genomic_DNA"/>
</dbReference>
<proteinExistence type="predicted"/>
<evidence type="ECO:0000313" key="3">
    <source>
        <dbReference type="Proteomes" id="UP000789508"/>
    </source>
</evidence>
<gene>
    <name evidence="2" type="ORF">ALEPTO_LOCUS6178</name>
</gene>
<evidence type="ECO:0000256" key="1">
    <source>
        <dbReference type="SAM" id="MobiDB-lite"/>
    </source>
</evidence>
<accession>A0A9N9FRT0</accession>
<comment type="caution">
    <text evidence="2">The sequence shown here is derived from an EMBL/GenBank/DDBJ whole genome shotgun (WGS) entry which is preliminary data.</text>
</comment>